<proteinExistence type="predicted"/>
<dbReference type="OrthoDB" id="2748701at2759"/>
<keyword evidence="3" id="KW-1185">Reference proteome</keyword>
<organism evidence="2 3">
    <name type="scientific">Gymnopus androsaceus JB14</name>
    <dbReference type="NCBI Taxonomy" id="1447944"/>
    <lineage>
        <taxon>Eukaryota</taxon>
        <taxon>Fungi</taxon>
        <taxon>Dikarya</taxon>
        <taxon>Basidiomycota</taxon>
        <taxon>Agaricomycotina</taxon>
        <taxon>Agaricomycetes</taxon>
        <taxon>Agaricomycetidae</taxon>
        <taxon>Agaricales</taxon>
        <taxon>Marasmiineae</taxon>
        <taxon>Omphalotaceae</taxon>
        <taxon>Gymnopus</taxon>
    </lineage>
</organism>
<protein>
    <submittedName>
        <fullName evidence="2">Uncharacterized protein</fullName>
    </submittedName>
</protein>
<dbReference type="AlphaFoldDB" id="A0A6A4HLP6"/>
<dbReference type="Proteomes" id="UP000799118">
    <property type="component" value="Unassembled WGS sequence"/>
</dbReference>
<name>A0A6A4HLP6_9AGAR</name>
<feature type="region of interest" description="Disordered" evidence="1">
    <location>
        <begin position="296"/>
        <end position="325"/>
    </location>
</feature>
<dbReference type="EMBL" id="ML769489">
    <property type="protein sequence ID" value="KAE9397994.1"/>
    <property type="molecule type" value="Genomic_DNA"/>
</dbReference>
<feature type="compositionally biased region" description="Basic and acidic residues" evidence="1">
    <location>
        <begin position="299"/>
        <end position="309"/>
    </location>
</feature>
<evidence type="ECO:0000313" key="2">
    <source>
        <dbReference type="EMBL" id="KAE9397994.1"/>
    </source>
</evidence>
<gene>
    <name evidence="2" type="ORF">BT96DRAFT_921099</name>
</gene>
<sequence length="325" mass="36013">MVLAKEDHVFFTLPPKLHTHIFTLACSPSSTCDSTVRLPYYAAFGILAFECIVSCTSTGTGSRSRIRYLTLVADKLPQDVSAFPQHQFSGIKDKVEVERLLLEVIARILRVVGEDLYKLELGFQVIKNIKDPLGYLLLLGPGFVLFSPFDEPSTPWIPHMSCPCLEELMVVCSGSITTENWHAKETGTIEDDGAIVNSTTGDMNNAEQALAALDVSEAAWDVRSALAIDVGGLGHKVGSPEPLPTLFLEDKNIRSTWPPLALQTIVLQPKSHWNERWASLHDVVKRQQEETEMETECNEEAKSAPDARFEISVLKPGEQPLKEQL</sequence>
<reference evidence="2" key="1">
    <citation type="journal article" date="2019" name="Environ. Microbiol.">
        <title>Fungal ecological strategies reflected in gene transcription - a case study of two litter decomposers.</title>
        <authorList>
            <person name="Barbi F."/>
            <person name="Kohler A."/>
            <person name="Barry K."/>
            <person name="Baskaran P."/>
            <person name="Daum C."/>
            <person name="Fauchery L."/>
            <person name="Ihrmark K."/>
            <person name="Kuo A."/>
            <person name="LaButti K."/>
            <person name="Lipzen A."/>
            <person name="Morin E."/>
            <person name="Grigoriev I.V."/>
            <person name="Henrissat B."/>
            <person name="Lindahl B."/>
            <person name="Martin F."/>
        </authorList>
    </citation>
    <scope>NUCLEOTIDE SEQUENCE</scope>
    <source>
        <strain evidence="2">JB14</strain>
    </source>
</reference>
<evidence type="ECO:0000313" key="3">
    <source>
        <dbReference type="Proteomes" id="UP000799118"/>
    </source>
</evidence>
<evidence type="ECO:0000256" key="1">
    <source>
        <dbReference type="SAM" id="MobiDB-lite"/>
    </source>
</evidence>
<accession>A0A6A4HLP6</accession>